<proteinExistence type="predicted"/>
<dbReference type="AlphaFoldDB" id="A0AA46W9F9"/>
<sequence>MGTEVLTKKSYTPTPEIEGKVEKLTEEERQRIEWALKEEALGLVVSNEEVMREARELLCQRKRK</sequence>
<evidence type="ECO:0000313" key="2">
    <source>
        <dbReference type="Proteomes" id="UP001163262"/>
    </source>
</evidence>
<organism evidence="1 2">
    <name type="scientific">Capnocytophaga ochracea</name>
    <dbReference type="NCBI Taxonomy" id="1018"/>
    <lineage>
        <taxon>Bacteria</taxon>
        <taxon>Pseudomonadati</taxon>
        <taxon>Bacteroidota</taxon>
        <taxon>Flavobacteriia</taxon>
        <taxon>Flavobacteriales</taxon>
        <taxon>Flavobacteriaceae</taxon>
        <taxon>Capnocytophaga</taxon>
    </lineage>
</organism>
<gene>
    <name evidence="1" type="ORF">OL231_07395</name>
</gene>
<reference evidence="1" key="1">
    <citation type="submission" date="2022-10" db="EMBL/GenBank/DDBJ databases">
        <title>Complete genome sequence of Capnocytophaga ochracea KCOM 2812 isolated from actinomycosis lesion.</title>
        <authorList>
            <person name="Kook J.-K."/>
            <person name="Park S.-N."/>
            <person name="Lim Y.K."/>
        </authorList>
    </citation>
    <scope>NUCLEOTIDE SEQUENCE</scope>
    <source>
        <strain evidence="1">KCOM 28121</strain>
    </source>
</reference>
<protein>
    <submittedName>
        <fullName evidence="1">Uncharacterized protein</fullName>
    </submittedName>
</protein>
<dbReference type="EMBL" id="CP110230">
    <property type="protein sequence ID" value="UZD40009.1"/>
    <property type="molecule type" value="Genomic_DNA"/>
</dbReference>
<dbReference type="RefSeq" id="WP_053581309.1">
    <property type="nucleotide sequence ID" value="NZ_CP110230.1"/>
</dbReference>
<name>A0AA46W9F9_CAPOC</name>
<dbReference type="Proteomes" id="UP001163262">
    <property type="component" value="Chromosome"/>
</dbReference>
<accession>A0AA46W9F9</accession>
<evidence type="ECO:0000313" key="1">
    <source>
        <dbReference type="EMBL" id="UZD40009.1"/>
    </source>
</evidence>